<feature type="domain" description="Peptidase S33 tripeptidyl aminopeptidase-like C-terminal" evidence="1">
    <location>
        <begin position="13"/>
        <end position="64"/>
    </location>
</feature>
<protein>
    <submittedName>
        <fullName evidence="2">Alpha/beta hydrolase</fullName>
    </submittedName>
</protein>
<sequence length="65" mass="6993">MLGAGTWLDFAATSRVIAQVPGSRTIEHDSPGHNLFAAMANPCVIDHVSRYVTTRELPPRGTKCA</sequence>
<dbReference type="GO" id="GO:0016787">
    <property type="term" value="F:hydrolase activity"/>
    <property type="evidence" value="ECO:0007669"/>
    <property type="project" value="UniProtKB-KW"/>
</dbReference>
<dbReference type="AlphaFoldDB" id="A0A931A278"/>
<dbReference type="RefSeq" id="WP_195893836.1">
    <property type="nucleotide sequence ID" value="NZ_JADOGI010000006.1"/>
</dbReference>
<gene>
    <name evidence="2" type="ORF">ITP53_03640</name>
</gene>
<evidence type="ECO:0000259" key="1">
    <source>
        <dbReference type="Pfam" id="PF08386"/>
    </source>
</evidence>
<dbReference type="Proteomes" id="UP000605361">
    <property type="component" value="Unassembled WGS sequence"/>
</dbReference>
<accession>A0A931A278</accession>
<evidence type="ECO:0000313" key="3">
    <source>
        <dbReference type="Proteomes" id="UP000605361"/>
    </source>
</evidence>
<proteinExistence type="predicted"/>
<name>A0A931A278_9ACTN</name>
<evidence type="ECO:0000313" key="2">
    <source>
        <dbReference type="EMBL" id="MBF8184846.1"/>
    </source>
</evidence>
<reference evidence="2" key="1">
    <citation type="submission" date="2020-11" db="EMBL/GenBank/DDBJ databases">
        <title>Whole-genome analyses of Nonomuraea sp. K274.</title>
        <authorList>
            <person name="Veyisoglu A."/>
        </authorList>
    </citation>
    <scope>NUCLEOTIDE SEQUENCE</scope>
    <source>
        <strain evidence="2">K274</strain>
    </source>
</reference>
<organism evidence="2 3">
    <name type="scientific">Nonomuraea cypriaca</name>
    <dbReference type="NCBI Taxonomy" id="1187855"/>
    <lineage>
        <taxon>Bacteria</taxon>
        <taxon>Bacillati</taxon>
        <taxon>Actinomycetota</taxon>
        <taxon>Actinomycetes</taxon>
        <taxon>Streptosporangiales</taxon>
        <taxon>Streptosporangiaceae</taxon>
        <taxon>Nonomuraea</taxon>
    </lineage>
</organism>
<dbReference type="EMBL" id="JADOGI010000006">
    <property type="protein sequence ID" value="MBF8184846.1"/>
    <property type="molecule type" value="Genomic_DNA"/>
</dbReference>
<keyword evidence="2" id="KW-0378">Hydrolase</keyword>
<dbReference type="InterPro" id="IPR013595">
    <property type="entry name" value="Pept_S33_TAP-like_C"/>
</dbReference>
<comment type="caution">
    <text evidence="2">The sequence shown here is derived from an EMBL/GenBank/DDBJ whole genome shotgun (WGS) entry which is preliminary data.</text>
</comment>
<dbReference type="Pfam" id="PF08386">
    <property type="entry name" value="Abhydrolase_4"/>
    <property type="match status" value="1"/>
</dbReference>
<keyword evidence="3" id="KW-1185">Reference proteome</keyword>